<keyword evidence="2" id="KW-0695">RNA-directed DNA polymerase</keyword>
<reference evidence="2" key="1">
    <citation type="submission" date="2021-04" db="EMBL/GenBank/DDBJ databases">
        <title>Genomic insights into ecological role and evolution of a novel Thermoplasmata order Candidatus Sysuiplasmatales.</title>
        <authorList>
            <person name="Yuan Y."/>
        </authorList>
    </citation>
    <scope>NUCLEOTIDE SEQUENCE</scope>
    <source>
        <strain evidence="2">YP2-bin.285</strain>
    </source>
</reference>
<dbReference type="InterPro" id="IPR030931">
    <property type="entry name" value="Group_II_RT_mat"/>
</dbReference>
<name>A0A8J8CGI5_9ARCH</name>
<keyword evidence="2" id="KW-0548">Nucleotidyltransferase</keyword>
<dbReference type="NCBIfam" id="TIGR04416">
    <property type="entry name" value="group_II_RT_mat"/>
    <property type="match status" value="1"/>
</dbReference>
<organism evidence="2 3">
    <name type="scientific">Candidatus Sysuiplasma superficiale</name>
    <dbReference type="NCBI Taxonomy" id="2823368"/>
    <lineage>
        <taxon>Archaea</taxon>
        <taxon>Methanobacteriati</taxon>
        <taxon>Thermoplasmatota</taxon>
        <taxon>Thermoplasmata</taxon>
        <taxon>Candidatus Sysuiplasmatales</taxon>
        <taxon>Candidatus Sysuiplasmataceae</taxon>
        <taxon>Candidatus Sysuiplasma</taxon>
    </lineage>
</organism>
<comment type="caution">
    <text evidence="2">The sequence shown here is derived from an EMBL/GenBank/DDBJ whole genome shotgun (WGS) entry which is preliminary data.</text>
</comment>
<feature type="domain" description="Reverse transcriptase" evidence="1">
    <location>
        <begin position="71"/>
        <end position="299"/>
    </location>
</feature>
<keyword evidence="2" id="KW-0808">Transferase</keyword>
<dbReference type="Pfam" id="PF08388">
    <property type="entry name" value="GIIM"/>
    <property type="match status" value="1"/>
</dbReference>
<dbReference type="PANTHER" id="PTHR34047">
    <property type="entry name" value="NUCLEAR INTRON MATURASE 1, MITOCHONDRIAL-RELATED"/>
    <property type="match status" value="1"/>
</dbReference>
<dbReference type="EMBL" id="JAGVSJ010000045">
    <property type="protein sequence ID" value="MBX8632652.1"/>
    <property type="molecule type" value="Genomic_DNA"/>
</dbReference>
<accession>A0A8J8CGI5</accession>
<dbReference type="AlphaFoldDB" id="A0A8J8CGI5"/>
<dbReference type="CDD" id="cd01651">
    <property type="entry name" value="RT_G2_intron"/>
    <property type="match status" value="1"/>
</dbReference>
<dbReference type="PROSITE" id="PS50878">
    <property type="entry name" value="RT_POL"/>
    <property type="match status" value="1"/>
</dbReference>
<dbReference type="InterPro" id="IPR013597">
    <property type="entry name" value="Mat_intron_G2"/>
</dbReference>
<dbReference type="Proteomes" id="UP000716004">
    <property type="component" value="Unassembled WGS sequence"/>
</dbReference>
<dbReference type="Pfam" id="PF00078">
    <property type="entry name" value="RVT_1"/>
    <property type="match status" value="1"/>
</dbReference>
<evidence type="ECO:0000313" key="3">
    <source>
        <dbReference type="Proteomes" id="UP000716004"/>
    </source>
</evidence>
<dbReference type="PANTHER" id="PTHR34047:SF8">
    <property type="entry name" value="PROTEIN YKFC"/>
    <property type="match status" value="1"/>
</dbReference>
<sequence length="423" mass="48949">MDDRVRMLRETLYLAAKADRNRRFHALYDKVCRNDILKEAWNTVERNGGTHGIDNVRILDIENSEEFIQSIAQELKQHTYRPSPVRKVLIPKSNGKMRALGIPTVKDRVVQTAVKLVVEPVFESDFEDCSFGFRPDRSAHDAVDGVVKYLNFGCEHIIDADISGCFDNIPKHPLMMSVARRIVDGSTLALIRSFLDAGIMDNNEFSDTAAGTPQGSPISPLLANIYLDQLDKRWKSAQHTTETHLIRYCDDFVILGMGNMEKEMEPLREIMGELQLQLSEEKTRLTTAEQGFDFLGFHFVRHYSRSRRKRVTRWIPSKRARTRIKENIRQKTDKSNLATSSPYDAKEAVTRTLTGWYQYFRHSMSTEAFTEIHDYAELSIGRMFSRWKQRKHIGRRLKREQHDLTLDRPPPAMIYRTRAGAVR</sequence>
<evidence type="ECO:0000259" key="1">
    <source>
        <dbReference type="PROSITE" id="PS50878"/>
    </source>
</evidence>
<dbReference type="InterPro" id="IPR043502">
    <property type="entry name" value="DNA/RNA_pol_sf"/>
</dbReference>
<proteinExistence type="predicted"/>
<dbReference type="EC" id="2.7.7.49" evidence="2"/>
<dbReference type="InterPro" id="IPR051083">
    <property type="entry name" value="GrpII_Intron_Splice-Mob/Def"/>
</dbReference>
<dbReference type="InterPro" id="IPR000477">
    <property type="entry name" value="RT_dom"/>
</dbReference>
<dbReference type="SUPFAM" id="SSF56672">
    <property type="entry name" value="DNA/RNA polymerases"/>
    <property type="match status" value="1"/>
</dbReference>
<gene>
    <name evidence="2" type="primary">ltrA</name>
    <name evidence="2" type="ORF">J9259_09110</name>
</gene>
<evidence type="ECO:0000313" key="2">
    <source>
        <dbReference type="EMBL" id="MBX8632652.1"/>
    </source>
</evidence>
<protein>
    <submittedName>
        <fullName evidence="2">Group II intron reverse transcriptase/maturase</fullName>
        <ecNumber evidence="2">2.7.7.49</ecNumber>
    </submittedName>
</protein>
<dbReference type="GO" id="GO:0003964">
    <property type="term" value="F:RNA-directed DNA polymerase activity"/>
    <property type="evidence" value="ECO:0007669"/>
    <property type="project" value="UniProtKB-KW"/>
</dbReference>